<evidence type="ECO:0000313" key="13">
    <source>
        <dbReference type="EMBL" id="AWM76470.1"/>
    </source>
</evidence>
<proteinExistence type="inferred from homology"/>
<dbReference type="GO" id="GO:0046872">
    <property type="term" value="F:metal ion binding"/>
    <property type="evidence" value="ECO:0007669"/>
    <property type="project" value="UniProtKB-KW"/>
</dbReference>
<dbReference type="InterPro" id="IPR027443">
    <property type="entry name" value="IPNS-like_sf"/>
</dbReference>
<evidence type="ECO:0000313" key="14">
    <source>
        <dbReference type="Proteomes" id="UP000247763"/>
    </source>
</evidence>
<evidence type="ECO:0000256" key="10">
    <source>
        <dbReference type="ARBA" id="ARBA00049359"/>
    </source>
</evidence>
<dbReference type="RefSeq" id="WP_110449039.1">
    <property type="nucleotide sequence ID" value="NZ_CP029479.1"/>
</dbReference>
<dbReference type="OrthoDB" id="21825at2"/>
<dbReference type="GO" id="GO:0009693">
    <property type="term" value="P:ethylene biosynthetic process"/>
    <property type="evidence" value="ECO:0007669"/>
    <property type="project" value="UniProtKB-KW"/>
</dbReference>
<dbReference type="InterPro" id="IPR044861">
    <property type="entry name" value="IPNS-like_FE2OG_OXY"/>
</dbReference>
<dbReference type="KEGG" id="phb:HYN04_01040"/>
<dbReference type="EC" id="1.13.12.19" evidence="4"/>
<comment type="similarity">
    <text evidence="11">Belongs to the iron/ascorbate-dependent oxidoreductase family.</text>
</comment>
<dbReference type="PANTHER" id="PTHR47990">
    <property type="entry name" value="2-OXOGLUTARATE (2OG) AND FE(II)-DEPENDENT OXYGENASE SUPERFAMILY PROTEIN-RELATED"/>
    <property type="match status" value="1"/>
</dbReference>
<dbReference type="Pfam" id="PF03171">
    <property type="entry name" value="2OG-FeII_Oxy"/>
    <property type="match status" value="1"/>
</dbReference>
<feature type="domain" description="Fe2OG dioxygenase" evidence="12">
    <location>
        <begin position="169"/>
        <end position="274"/>
    </location>
</feature>
<comment type="catalytic activity">
    <reaction evidence="9">
        <text>2-oxoglutarate + O2 + 2 H(+) = ethene + 3 CO2 + H2O</text>
        <dbReference type="Rhea" id="RHEA:31523"/>
        <dbReference type="ChEBI" id="CHEBI:15377"/>
        <dbReference type="ChEBI" id="CHEBI:15378"/>
        <dbReference type="ChEBI" id="CHEBI:15379"/>
        <dbReference type="ChEBI" id="CHEBI:16526"/>
        <dbReference type="ChEBI" id="CHEBI:16810"/>
        <dbReference type="ChEBI" id="CHEBI:18153"/>
        <dbReference type="EC" id="1.13.12.19"/>
    </reaction>
</comment>
<gene>
    <name evidence="13" type="ORF">HYN04_01040</name>
</gene>
<dbReference type="PROSITE" id="PS51471">
    <property type="entry name" value="FE2OG_OXY"/>
    <property type="match status" value="1"/>
</dbReference>
<evidence type="ECO:0000256" key="6">
    <source>
        <dbReference type="ARBA" id="ARBA00022666"/>
    </source>
</evidence>
<dbReference type="InterPro" id="IPR005123">
    <property type="entry name" value="Oxoglu/Fe-dep_dioxygenase_dom"/>
</dbReference>
<dbReference type="EC" id="1.14.20.7" evidence="3"/>
<dbReference type="SUPFAM" id="SSF51197">
    <property type="entry name" value="Clavaminate synthase-like"/>
    <property type="match status" value="1"/>
</dbReference>
<organism evidence="13 14">
    <name type="scientific">Phenylobacterium parvum</name>
    <dbReference type="NCBI Taxonomy" id="2201350"/>
    <lineage>
        <taxon>Bacteria</taxon>
        <taxon>Pseudomonadati</taxon>
        <taxon>Pseudomonadota</taxon>
        <taxon>Alphaproteobacteria</taxon>
        <taxon>Caulobacterales</taxon>
        <taxon>Caulobacteraceae</taxon>
        <taxon>Phenylobacterium</taxon>
    </lineage>
</organism>
<evidence type="ECO:0000256" key="4">
    <source>
        <dbReference type="ARBA" id="ARBA00012531"/>
    </source>
</evidence>
<keyword evidence="11" id="KW-0408">Iron</keyword>
<comment type="cofactor">
    <cofactor evidence="1">
        <name>Fe(2+)</name>
        <dbReference type="ChEBI" id="CHEBI:29033"/>
    </cofactor>
</comment>
<sequence length="315" mass="35268">MTQTASPSGLPPVDFNDWSADFEGFSRRLGDSFVRYGFCVIAQHDLDLARIDRAIAASQAFFALPEAVKRSYVTGVGGQRGYTPFGVETAKDSRHFDLKEFWHMGRELPPGHAYAPVMPPNVWPAEVPDFREEVTWLFNALEDFGLRVLQALAAYLGLERRWFDDPVRDGNSVLRLLHYPPVPPDGPNIRAGAHGDINVITLLLGAEEAGLEVLDHDGRWLPVNPPAGSLVCNIGDMLERLSNRVLPSTIHRVVNPAPERRGFSRYSTPFFLHFRPDFEVRTLPGCITAERPDAFPEPITADAFLQQRLREIKLA</sequence>
<dbReference type="GO" id="GO:0102276">
    <property type="term" value="F:2-oxoglutarate oxygenase/decarboxylase (ethylene-forming) activity"/>
    <property type="evidence" value="ECO:0007669"/>
    <property type="project" value="UniProtKB-EC"/>
</dbReference>
<evidence type="ECO:0000259" key="12">
    <source>
        <dbReference type="PROSITE" id="PS51471"/>
    </source>
</evidence>
<dbReference type="Proteomes" id="UP000247763">
    <property type="component" value="Chromosome"/>
</dbReference>
<evidence type="ECO:0000256" key="2">
    <source>
        <dbReference type="ARBA" id="ARBA00004767"/>
    </source>
</evidence>
<keyword evidence="11" id="KW-0560">Oxidoreductase</keyword>
<evidence type="ECO:0000256" key="3">
    <source>
        <dbReference type="ARBA" id="ARBA00012293"/>
    </source>
</evidence>
<evidence type="ECO:0000256" key="11">
    <source>
        <dbReference type="RuleBase" id="RU003682"/>
    </source>
</evidence>
<keyword evidence="11" id="KW-0479">Metal-binding</keyword>
<evidence type="ECO:0000256" key="7">
    <source>
        <dbReference type="ARBA" id="ARBA00031011"/>
    </source>
</evidence>
<evidence type="ECO:0000256" key="9">
    <source>
        <dbReference type="ARBA" id="ARBA00047725"/>
    </source>
</evidence>
<accession>A0A2Z3HT32</accession>
<evidence type="ECO:0000256" key="8">
    <source>
        <dbReference type="ARBA" id="ARBA00031282"/>
    </source>
</evidence>
<name>A0A2Z3HT32_9CAUL</name>
<dbReference type="EMBL" id="CP029479">
    <property type="protein sequence ID" value="AWM76470.1"/>
    <property type="molecule type" value="Genomic_DNA"/>
</dbReference>
<comment type="pathway">
    <text evidence="2">Alkene biosynthesis; ethylene biosynthesis via 2-oxoglutarate.</text>
</comment>
<comment type="catalytic activity">
    <reaction evidence="10">
        <text>L-arginine + 2-oxoglutarate + O2 = guanidine + L-glutamate 5-semialdehyde + succinate + CO2</text>
        <dbReference type="Rhea" id="RHEA:31535"/>
        <dbReference type="ChEBI" id="CHEBI:15379"/>
        <dbReference type="ChEBI" id="CHEBI:16526"/>
        <dbReference type="ChEBI" id="CHEBI:16810"/>
        <dbReference type="ChEBI" id="CHEBI:30031"/>
        <dbReference type="ChEBI" id="CHEBI:30087"/>
        <dbReference type="ChEBI" id="CHEBI:32682"/>
        <dbReference type="ChEBI" id="CHEBI:58066"/>
        <dbReference type="EC" id="1.14.20.7"/>
    </reaction>
</comment>
<evidence type="ECO:0000256" key="1">
    <source>
        <dbReference type="ARBA" id="ARBA00001954"/>
    </source>
</evidence>
<dbReference type="InterPro" id="IPR026992">
    <property type="entry name" value="DIOX_N"/>
</dbReference>
<keyword evidence="6" id="KW-0266">Ethylene biosynthesis</keyword>
<protein>
    <recommendedName>
        <fullName evidence="5">2-oxoglutarate-dependent ethylene/succinate-forming enzyme</fullName>
        <ecNumber evidence="4">1.13.12.19</ecNumber>
        <ecNumber evidence="3">1.14.20.7</ecNumber>
    </recommendedName>
    <alternativeName>
        <fullName evidence="7">2-oxoglutarate dioxygenase (ethylene-forming)</fullName>
    </alternativeName>
    <alternativeName>
        <fullName evidence="8">2-oxoglutarate/L-arginine monooxygenase/decarboxylase (succinate-forming)</fullName>
    </alternativeName>
</protein>
<dbReference type="Gene3D" id="2.60.120.330">
    <property type="entry name" value="B-lactam Antibiotic, Isopenicillin N Synthase, Chain"/>
    <property type="match status" value="1"/>
</dbReference>
<evidence type="ECO:0000256" key="5">
    <source>
        <dbReference type="ARBA" id="ARBA00019045"/>
    </source>
</evidence>
<dbReference type="InterPro" id="IPR050231">
    <property type="entry name" value="Iron_ascorbate_oxido_reductase"/>
</dbReference>
<reference evidence="14" key="1">
    <citation type="submission" date="2018-05" db="EMBL/GenBank/DDBJ databases">
        <title>Genome sequencing of Phenylobacterium sp. HYN0004.</title>
        <authorList>
            <person name="Yi H."/>
            <person name="Baek C."/>
        </authorList>
    </citation>
    <scope>NUCLEOTIDE SEQUENCE [LARGE SCALE GENOMIC DNA]</scope>
    <source>
        <strain evidence="14">HYN0004</strain>
    </source>
</reference>
<dbReference type="AlphaFoldDB" id="A0A2Z3HT32"/>
<dbReference type="Pfam" id="PF14226">
    <property type="entry name" value="DIOX_N"/>
    <property type="match status" value="1"/>
</dbReference>
<keyword evidence="14" id="KW-1185">Reference proteome</keyword>